<evidence type="ECO:0000313" key="4">
    <source>
        <dbReference type="Proteomes" id="UP000295258"/>
    </source>
</evidence>
<dbReference type="Pfam" id="PF13700">
    <property type="entry name" value="DUF4158"/>
    <property type="match status" value="1"/>
</dbReference>
<evidence type="ECO:0000259" key="2">
    <source>
        <dbReference type="Pfam" id="PF13700"/>
    </source>
</evidence>
<dbReference type="EMBL" id="SMKO01000440">
    <property type="protein sequence ID" value="TDC81400.1"/>
    <property type="molecule type" value="Genomic_DNA"/>
</dbReference>
<accession>A0A4R4TTD6</accession>
<feature type="non-terminal residue" evidence="3">
    <location>
        <position position="1"/>
    </location>
</feature>
<protein>
    <submittedName>
        <fullName evidence="3">DUF4158 domain-containing protein</fullName>
    </submittedName>
</protein>
<dbReference type="Proteomes" id="UP000295258">
    <property type="component" value="Unassembled WGS sequence"/>
</dbReference>
<name>A0A4R4TTD6_9ACTN</name>
<dbReference type="InterPro" id="IPR025296">
    <property type="entry name" value="DUF4158"/>
</dbReference>
<evidence type="ECO:0000256" key="1">
    <source>
        <dbReference type="SAM" id="MobiDB-lite"/>
    </source>
</evidence>
<organism evidence="3 4">
    <name type="scientific">Nonomuraea deserti</name>
    <dbReference type="NCBI Taxonomy" id="1848322"/>
    <lineage>
        <taxon>Bacteria</taxon>
        <taxon>Bacillati</taxon>
        <taxon>Actinomycetota</taxon>
        <taxon>Actinomycetes</taxon>
        <taxon>Streptosporangiales</taxon>
        <taxon>Streptosporangiaceae</taxon>
        <taxon>Nonomuraea</taxon>
    </lineage>
</organism>
<keyword evidence="4" id="KW-1185">Reference proteome</keyword>
<feature type="domain" description="DUF4158" evidence="2">
    <location>
        <begin position="37"/>
        <end position="174"/>
    </location>
</feature>
<feature type="region of interest" description="Disordered" evidence="1">
    <location>
        <begin position="1"/>
        <end position="33"/>
    </location>
</feature>
<feature type="compositionally biased region" description="Basic and acidic residues" evidence="1">
    <location>
        <begin position="8"/>
        <end position="20"/>
    </location>
</feature>
<feature type="non-terminal residue" evidence="3">
    <location>
        <position position="236"/>
    </location>
</feature>
<reference evidence="3 4" key="1">
    <citation type="submission" date="2019-03" db="EMBL/GenBank/DDBJ databases">
        <title>Draft genome sequences of novel Actinobacteria.</title>
        <authorList>
            <person name="Sahin N."/>
            <person name="Ay H."/>
            <person name="Saygin H."/>
        </authorList>
    </citation>
    <scope>NUCLEOTIDE SEQUENCE [LARGE SCALE GENOMIC DNA]</scope>
    <source>
        <strain evidence="3 4">KC310</strain>
    </source>
</reference>
<comment type="caution">
    <text evidence="3">The sequence shown here is derived from an EMBL/GenBank/DDBJ whole genome shotgun (WGS) entry which is preliminary data.</text>
</comment>
<feature type="region of interest" description="Disordered" evidence="1">
    <location>
        <begin position="202"/>
        <end position="236"/>
    </location>
</feature>
<dbReference type="AlphaFoldDB" id="A0A4R4TTD6"/>
<gene>
    <name evidence="3" type="ORF">E1292_50590</name>
</gene>
<evidence type="ECO:0000313" key="3">
    <source>
        <dbReference type="EMBL" id="TDC81400.1"/>
    </source>
</evidence>
<proteinExistence type="predicted"/>
<feature type="compositionally biased region" description="Acidic residues" evidence="1">
    <location>
        <begin position="208"/>
        <end position="218"/>
    </location>
</feature>
<sequence>SHMTTNHRSSDLRGTSEEGLPRCGASGNWKTSSTAGTLDEQELALLANKSGATRLGFGLMLKYFELEARFPRREDIPRAAVEFMAGQVKVDAALFAFYDFTSRTAVNHRTQIREYHKFEEPTVGDEDKLVVWLASDICPTEISRDRLRTALLTRCREVRIEPPTPGRIERLLGAAESMFERQFTETTLDRLSPESIEKLEELIVPDDPGADDEDEADTGEASSSAERAAEEDTDSG</sequence>